<protein>
    <recommendedName>
        <fullName evidence="3">Amine oxidase domain-containing protein</fullName>
    </recommendedName>
</protein>
<dbReference type="EMBL" id="WVUH01000030">
    <property type="protein sequence ID" value="MBO4205577.1"/>
    <property type="molecule type" value="Genomic_DNA"/>
</dbReference>
<sequence>MENGRRDAFDLAREMLLARYGTLDSDRLRAAGADEVEIGAAARIVERDGKGLTREERFILACPPTNINELMAGQGLPRYVPTVDHMLRQCEDCRQDMWIGPKQREAASRAPDAMLALCMTCAVVESQKRGGAIVQNLGGGAGRPRLPS</sequence>
<evidence type="ECO:0000313" key="2">
    <source>
        <dbReference type="Proteomes" id="UP000823521"/>
    </source>
</evidence>
<evidence type="ECO:0008006" key="3">
    <source>
        <dbReference type="Google" id="ProtNLM"/>
    </source>
</evidence>
<dbReference type="Proteomes" id="UP000823521">
    <property type="component" value="Unassembled WGS sequence"/>
</dbReference>
<keyword evidence="2" id="KW-1185">Reference proteome</keyword>
<organism evidence="1 2">
    <name type="scientific">Micromonospora echinofusca</name>
    <dbReference type="NCBI Taxonomy" id="47858"/>
    <lineage>
        <taxon>Bacteria</taxon>
        <taxon>Bacillati</taxon>
        <taxon>Actinomycetota</taxon>
        <taxon>Actinomycetes</taxon>
        <taxon>Micromonosporales</taxon>
        <taxon>Micromonosporaceae</taxon>
        <taxon>Micromonospora</taxon>
    </lineage>
</organism>
<dbReference type="RefSeq" id="WP_208811759.1">
    <property type="nucleotide sequence ID" value="NZ_WVUH01000030.1"/>
</dbReference>
<accession>A0ABS3VM15</accession>
<comment type="caution">
    <text evidence="1">The sequence shown here is derived from an EMBL/GenBank/DDBJ whole genome shotgun (WGS) entry which is preliminary data.</text>
</comment>
<name>A0ABS3VM15_MICEH</name>
<proteinExistence type="predicted"/>
<evidence type="ECO:0000313" key="1">
    <source>
        <dbReference type="EMBL" id="MBO4205577.1"/>
    </source>
</evidence>
<reference evidence="1 2" key="1">
    <citation type="submission" date="2019-12" db="EMBL/GenBank/DDBJ databases">
        <title>Whole genome sequencing of endophytic Actinobacterium Micromonospora sp. MPMI6T.</title>
        <authorList>
            <person name="Evv R."/>
            <person name="Podile A.R."/>
        </authorList>
    </citation>
    <scope>NUCLEOTIDE SEQUENCE [LARGE SCALE GENOMIC DNA]</scope>
    <source>
        <strain evidence="1 2">MPMI6</strain>
    </source>
</reference>
<gene>
    <name evidence="1" type="ORF">GSF22_06060</name>
</gene>